<evidence type="ECO:0000259" key="6">
    <source>
        <dbReference type="PROSITE" id="PS51387"/>
    </source>
</evidence>
<evidence type="ECO:0000313" key="8">
    <source>
        <dbReference type="Proteomes" id="UP000272474"/>
    </source>
</evidence>
<dbReference type="FunFam" id="1.10.45.10:FF:000001">
    <property type="entry name" value="D-lactate dehydrogenase mitochondrial"/>
    <property type="match status" value="1"/>
</dbReference>
<dbReference type="Gene3D" id="3.30.465.10">
    <property type="match status" value="1"/>
</dbReference>
<keyword evidence="8" id="KW-1185">Reference proteome</keyword>
<dbReference type="InterPro" id="IPR016164">
    <property type="entry name" value="FAD-linked_Oxase-like_C"/>
</dbReference>
<dbReference type="EMBL" id="RBAL01000001">
    <property type="protein sequence ID" value="RKN46878.1"/>
    <property type="molecule type" value="Genomic_DNA"/>
</dbReference>
<dbReference type="OrthoDB" id="9811557at2"/>
<dbReference type="InterPro" id="IPR016171">
    <property type="entry name" value="Vanillyl_alc_oxidase_C-sub2"/>
</dbReference>
<keyword evidence="5" id="KW-0560">Oxidoreductase</keyword>
<comment type="caution">
    <text evidence="7">The sequence shown here is derived from an EMBL/GenBank/DDBJ whole genome shotgun (WGS) entry which is preliminary data.</text>
</comment>
<keyword evidence="3" id="KW-0285">Flavoprotein</keyword>
<dbReference type="PANTHER" id="PTHR42934:SF2">
    <property type="entry name" value="GLYCOLATE OXIDASE SUBUNIT GLCD"/>
    <property type="match status" value="1"/>
</dbReference>
<proteinExistence type="inferred from homology"/>
<dbReference type="Proteomes" id="UP000272474">
    <property type="component" value="Unassembled WGS sequence"/>
</dbReference>
<feature type="domain" description="FAD-binding PCMH-type" evidence="6">
    <location>
        <begin position="48"/>
        <end position="227"/>
    </location>
</feature>
<dbReference type="InterPro" id="IPR016169">
    <property type="entry name" value="FAD-bd_PCMH_sub2"/>
</dbReference>
<dbReference type="AlphaFoldDB" id="A0A3A9ZEW2"/>
<gene>
    <name evidence="7" type="ORF">D7294_01295</name>
</gene>
<name>A0A3A9ZEW2_9ACTN</name>
<organism evidence="7 8">
    <name type="scientific">Streptomyces hoynatensis</name>
    <dbReference type="NCBI Taxonomy" id="1141874"/>
    <lineage>
        <taxon>Bacteria</taxon>
        <taxon>Bacillati</taxon>
        <taxon>Actinomycetota</taxon>
        <taxon>Actinomycetes</taxon>
        <taxon>Kitasatosporales</taxon>
        <taxon>Streptomycetaceae</taxon>
        <taxon>Streptomyces</taxon>
    </lineage>
</organism>
<dbReference type="Gene3D" id="1.10.45.10">
    <property type="entry name" value="Vanillyl-alcohol Oxidase, Chain A, domain 4"/>
    <property type="match status" value="1"/>
</dbReference>
<comment type="similarity">
    <text evidence="2">Belongs to the FAD-binding oxidoreductase/transferase type 4 family.</text>
</comment>
<dbReference type="GO" id="GO:0071949">
    <property type="term" value="F:FAD binding"/>
    <property type="evidence" value="ECO:0007669"/>
    <property type="project" value="InterPro"/>
</dbReference>
<evidence type="ECO:0000313" key="7">
    <source>
        <dbReference type="EMBL" id="RKN46878.1"/>
    </source>
</evidence>
<dbReference type="FunFam" id="3.30.70.2740:FF:000001">
    <property type="entry name" value="D-lactate dehydrogenase mitochondrial"/>
    <property type="match status" value="1"/>
</dbReference>
<dbReference type="InterPro" id="IPR004113">
    <property type="entry name" value="FAD-bd_oxidored_4_C"/>
</dbReference>
<evidence type="ECO:0000256" key="4">
    <source>
        <dbReference type="ARBA" id="ARBA00022827"/>
    </source>
</evidence>
<dbReference type="InterPro" id="IPR051914">
    <property type="entry name" value="FAD-linked_OxidoTrans_Type4"/>
</dbReference>
<dbReference type="SUPFAM" id="SSF55103">
    <property type="entry name" value="FAD-linked oxidases, C-terminal domain"/>
    <property type="match status" value="1"/>
</dbReference>
<dbReference type="Pfam" id="PF01565">
    <property type="entry name" value="FAD_binding_4"/>
    <property type="match status" value="1"/>
</dbReference>
<reference evidence="7 8" key="1">
    <citation type="journal article" date="2014" name="Int. J. Syst. Evol. Microbiol.">
        <title>Streptomyces hoynatensis sp. nov., isolated from deep marine sediment.</title>
        <authorList>
            <person name="Veyisoglu A."/>
            <person name="Sahin N."/>
        </authorList>
    </citation>
    <scope>NUCLEOTIDE SEQUENCE [LARGE SCALE GENOMIC DNA]</scope>
    <source>
        <strain evidence="7 8">KCTC 29097</strain>
    </source>
</reference>
<evidence type="ECO:0000256" key="3">
    <source>
        <dbReference type="ARBA" id="ARBA00022630"/>
    </source>
</evidence>
<dbReference type="GO" id="GO:0016491">
    <property type="term" value="F:oxidoreductase activity"/>
    <property type="evidence" value="ECO:0007669"/>
    <property type="project" value="UniProtKB-KW"/>
</dbReference>
<dbReference type="InterPro" id="IPR006094">
    <property type="entry name" value="Oxid_FAD_bind_N"/>
</dbReference>
<sequence length="467" mass="48228">MGFCPPSCQAAGMSTLVARLREGLPASAVLTDSDVLASYAHDMASFCPAGRAAAVVLPRSVEQVQHVLRTASELRVPVVPQGARTGLSGGANAVDGCVLLSLVRMDRILEIDPVNRFAVVEPGVVNADLSKAVAAHGLAYPPDPSSWEQCTIGGNIGTGSGGLCCVKYGVTAEYVLGLDVVLADGRLLSCGRRTAKGVAGYDLTRLFVGSEGTLGVVVKAVLALKPAPAPQLALAAEFGSSAAAGEAVARIMAEGHTPSLLELMDATAVRAVNKLTRMGLPESTRALLLAAFDTAEPAADLAAVGELCRAAGASEVVPAADVAESELLLAARRATLPALEALTGTTMIDDVCVPRGRLAELLDGVAEIAERNRLTIGVVAHAGDGNTHPTVCFDAGDEDERRRARASFEEIMALGLALGGTITGEHGVGVLKREWLARELGEVGVEMQRAVRRVFDPLGILNPGKVL</sequence>
<dbReference type="InterPro" id="IPR016166">
    <property type="entry name" value="FAD-bd_PCMH"/>
</dbReference>
<dbReference type="SUPFAM" id="SSF56176">
    <property type="entry name" value="FAD-binding/transporter-associated domain-like"/>
    <property type="match status" value="1"/>
</dbReference>
<dbReference type="PROSITE" id="PS51387">
    <property type="entry name" value="FAD_PCMH"/>
    <property type="match status" value="1"/>
</dbReference>
<comment type="cofactor">
    <cofactor evidence="1">
        <name>FAD</name>
        <dbReference type="ChEBI" id="CHEBI:57692"/>
    </cofactor>
</comment>
<keyword evidence="4" id="KW-0274">FAD</keyword>
<evidence type="ECO:0000256" key="1">
    <source>
        <dbReference type="ARBA" id="ARBA00001974"/>
    </source>
</evidence>
<evidence type="ECO:0000256" key="2">
    <source>
        <dbReference type="ARBA" id="ARBA00008000"/>
    </source>
</evidence>
<dbReference type="Pfam" id="PF02913">
    <property type="entry name" value="FAD-oxidase_C"/>
    <property type="match status" value="1"/>
</dbReference>
<dbReference type="PANTHER" id="PTHR42934">
    <property type="entry name" value="GLYCOLATE OXIDASE SUBUNIT GLCD"/>
    <property type="match status" value="1"/>
</dbReference>
<accession>A0A3A9ZEW2</accession>
<dbReference type="InterPro" id="IPR036318">
    <property type="entry name" value="FAD-bd_PCMH-like_sf"/>
</dbReference>
<dbReference type="Gene3D" id="3.30.70.2740">
    <property type="match status" value="1"/>
</dbReference>
<protein>
    <submittedName>
        <fullName evidence="7">FAD-binding protein</fullName>
    </submittedName>
</protein>
<evidence type="ECO:0000256" key="5">
    <source>
        <dbReference type="ARBA" id="ARBA00023002"/>
    </source>
</evidence>